<dbReference type="InterPro" id="IPR033558">
    <property type="entry name" value="IFT25"/>
</dbReference>
<dbReference type="Gene3D" id="2.60.120.260">
    <property type="entry name" value="Galactose-binding domain-like"/>
    <property type="match status" value="1"/>
</dbReference>
<proteinExistence type="predicted"/>
<dbReference type="GO" id="GO:0030992">
    <property type="term" value="C:intraciliary transport particle B"/>
    <property type="evidence" value="ECO:0007669"/>
    <property type="project" value="InterPro"/>
</dbReference>
<dbReference type="GO" id="GO:0042073">
    <property type="term" value="P:intraciliary transport"/>
    <property type="evidence" value="ECO:0007669"/>
    <property type="project" value="InterPro"/>
</dbReference>
<accession>A0A6U2FRA7</accession>
<dbReference type="PANTHER" id="PTHR33906">
    <property type="entry name" value="INTRAFLAGELLAR TRANSPORT PROTEIN 25 HOMOLOG"/>
    <property type="match status" value="1"/>
</dbReference>
<dbReference type="PANTHER" id="PTHR33906:SF1">
    <property type="entry name" value="INTRAFLAGELLAR TRANSPORT PROTEIN 25 HOMOLOG"/>
    <property type="match status" value="1"/>
</dbReference>
<dbReference type="EMBL" id="HBFX01049368">
    <property type="protein sequence ID" value="CAD8978655.1"/>
    <property type="molecule type" value="Transcribed_RNA"/>
</dbReference>
<organism evidence="1">
    <name type="scientific">Hemiselmis andersenii</name>
    <name type="common">Cryptophyte alga</name>
    <dbReference type="NCBI Taxonomy" id="464988"/>
    <lineage>
        <taxon>Eukaryota</taxon>
        <taxon>Cryptophyceae</taxon>
        <taxon>Cryptomonadales</taxon>
        <taxon>Hemiselmidaceae</taxon>
        <taxon>Hemiselmis</taxon>
    </lineage>
</organism>
<dbReference type="SUPFAM" id="SSF49785">
    <property type="entry name" value="Galactose-binding domain-like"/>
    <property type="match status" value="1"/>
</dbReference>
<dbReference type="AlphaFoldDB" id="A0A6U2FRA7"/>
<gene>
    <name evidence="1" type="ORF">HAND00432_LOCUS29663</name>
</gene>
<sequence length="135" mass="15125">MADFGLASAGAEVIFTTCNDENHPGTNIVDGNDKSFWVTTGLFPQQFIIQFKDEVKFSKLKSVTTNVRKISFEKCTEMSPTSFEKFYEVELASPQGGRIQQETHPVKEVSARFLRVTLASGWDDFASVHRISVEP</sequence>
<protein>
    <recommendedName>
        <fullName evidence="2">F5/8 type C domain-containing protein</fullName>
    </recommendedName>
</protein>
<evidence type="ECO:0000313" key="1">
    <source>
        <dbReference type="EMBL" id="CAD8978655.1"/>
    </source>
</evidence>
<evidence type="ECO:0008006" key="2">
    <source>
        <dbReference type="Google" id="ProtNLM"/>
    </source>
</evidence>
<dbReference type="InterPro" id="IPR008979">
    <property type="entry name" value="Galactose-bd-like_sf"/>
</dbReference>
<reference evidence="1" key="1">
    <citation type="submission" date="2021-01" db="EMBL/GenBank/DDBJ databases">
        <authorList>
            <person name="Corre E."/>
            <person name="Pelletier E."/>
            <person name="Niang G."/>
            <person name="Scheremetjew M."/>
            <person name="Finn R."/>
            <person name="Kale V."/>
            <person name="Holt S."/>
            <person name="Cochrane G."/>
            <person name="Meng A."/>
            <person name="Brown T."/>
            <person name="Cohen L."/>
        </authorList>
    </citation>
    <scope>NUCLEOTIDE SEQUENCE</scope>
    <source>
        <strain evidence="1">CCMP644</strain>
    </source>
</reference>
<name>A0A6U2FRA7_HEMAN</name>
<dbReference type="GO" id="GO:0005929">
    <property type="term" value="C:cilium"/>
    <property type="evidence" value="ECO:0007669"/>
    <property type="project" value="TreeGrafter"/>
</dbReference>